<dbReference type="EMBL" id="VSRR010000169">
    <property type="protein sequence ID" value="MPC11554.1"/>
    <property type="molecule type" value="Genomic_DNA"/>
</dbReference>
<name>A0A5B7CSF9_PORTR</name>
<feature type="region of interest" description="Disordered" evidence="1">
    <location>
        <begin position="1"/>
        <end position="30"/>
    </location>
</feature>
<proteinExistence type="predicted"/>
<evidence type="ECO:0000256" key="1">
    <source>
        <dbReference type="SAM" id="MobiDB-lite"/>
    </source>
</evidence>
<comment type="caution">
    <text evidence="2">The sequence shown here is derived from an EMBL/GenBank/DDBJ whole genome shotgun (WGS) entry which is preliminary data.</text>
</comment>
<evidence type="ECO:0000313" key="3">
    <source>
        <dbReference type="Proteomes" id="UP000324222"/>
    </source>
</evidence>
<feature type="compositionally biased region" description="Polar residues" evidence="1">
    <location>
        <begin position="1"/>
        <end position="10"/>
    </location>
</feature>
<keyword evidence="3" id="KW-1185">Reference proteome</keyword>
<reference evidence="2 3" key="1">
    <citation type="submission" date="2019-05" db="EMBL/GenBank/DDBJ databases">
        <title>Another draft genome of Portunus trituberculatus and its Hox gene families provides insights of decapod evolution.</title>
        <authorList>
            <person name="Jeong J.-H."/>
            <person name="Song I."/>
            <person name="Kim S."/>
            <person name="Choi T."/>
            <person name="Kim D."/>
            <person name="Ryu S."/>
            <person name="Kim W."/>
        </authorList>
    </citation>
    <scope>NUCLEOTIDE SEQUENCE [LARGE SCALE GENOMIC DNA]</scope>
    <source>
        <tissue evidence="2">Muscle</tissue>
    </source>
</reference>
<dbReference type="Proteomes" id="UP000324222">
    <property type="component" value="Unassembled WGS sequence"/>
</dbReference>
<accession>A0A5B7CSF9</accession>
<evidence type="ECO:0000313" key="2">
    <source>
        <dbReference type="EMBL" id="MPC11554.1"/>
    </source>
</evidence>
<gene>
    <name evidence="2" type="ORF">E2C01_004223</name>
</gene>
<organism evidence="2 3">
    <name type="scientific">Portunus trituberculatus</name>
    <name type="common">Swimming crab</name>
    <name type="synonym">Neptunus trituberculatus</name>
    <dbReference type="NCBI Taxonomy" id="210409"/>
    <lineage>
        <taxon>Eukaryota</taxon>
        <taxon>Metazoa</taxon>
        <taxon>Ecdysozoa</taxon>
        <taxon>Arthropoda</taxon>
        <taxon>Crustacea</taxon>
        <taxon>Multicrustacea</taxon>
        <taxon>Malacostraca</taxon>
        <taxon>Eumalacostraca</taxon>
        <taxon>Eucarida</taxon>
        <taxon>Decapoda</taxon>
        <taxon>Pleocyemata</taxon>
        <taxon>Brachyura</taxon>
        <taxon>Eubrachyura</taxon>
        <taxon>Portunoidea</taxon>
        <taxon>Portunidae</taxon>
        <taxon>Portuninae</taxon>
        <taxon>Portunus</taxon>
    </lineage>
</organism>
<sequence>MSVATDQQSRGPGPTGTRKTRLPQSTCRDTGQRLGWHPAQASVACRWAWLRPPGAGRTCCSKEICGAVIVSFIKGQYCDADKSGWSTEESSSSHSAGTRSIRSLRLRSICCGGNLRIKSRAQSNCCSICWEDGRQRVNTYWSFHPLFRPPSLPYFVPSSLASSNSFLTCLVRLSSFLSSTSLTRLLCFPSLVSSAFFPSLPLLPFTRLLLFPSLVSCVSPPLLPLLPLPHSSHPLPLPRLVCLTHSPLPLALPRLVRFPSLASSAFPHASRPLPIPRLVRFHSLLSSVSLSLAASVSQHLSSQTDKALVQS</sequence>
<protein>
    <submittedName>
        <fullName evidence="2">Uncharacterized protein</fullName>
    </submittedName>
</protein>
<dbReference type="AlphaFoldDB" id="A0A5B7CSF9"/>